<accession>A0ABV3KAF5</accession>
<name>A0ABV3KAF5_9MICC</name>
<dbReference type="EMBL" id="JBFBLL010000002">
    <property type="protein sequence ID" value="MEV8157390.1"/>
    <property type="molecule type" value="Genomic_DNA"/>
</dbReference>
<keyword evidence="3" id="KW-1185">Reference proteome</keyword>
<dbReference type="Proteomes" id="UP001553031">
    <property type="component" value="Unassembled WGS sequence"/>
</dbReference>
<dbReference type="SUPFAM" id="SSF140453">
    <property type="entry name" value="EsxAB dimer-like"/>
    <property type="match status" value="1"/>
</dbReference>
<sequence>MTPLASSAPPGASPWTLAGLVHERLSSLAARYEAAAEHLDALAARLAELARADGWTGPGSRAFTAWVQRHGQDTRGKAEQCREVADLVRQTASMLGQRIQDVESVLDLGGPLTGALTAVLGPVALGAGLGSGMNVGMGAGLGAST</sequence>
<reference evidence="2 3" key="1">
    <citation type="submission" date="2024-06" db="EMBL/GenBank/DDBJ databases">
        <title>The Natural Products Discovery Center: Release of the First 8490 Sequenced Strains for Exploring Actinobacteria Biosynthetic Diversity.</title>
        <authorList>
            <person name="Kalkreuter E."/>
            <person name="Kautsar S.A."/>
            <person name="Yang D."/>
            <person name="Bader C.D."/>
            <person name="Teijaro C.N."/>
            <person name="Fluegel L."/>
            <person name="Davis C.M."/>
            <person name="Simpson J.R."/>
            <person name="Lauterbach L."/>
            <person name="Steele A.D."/>
            <person name="Gui C."/>
            <person name="Meng S."/>
            <person name="Li G."/>
            <person name="Viehrig K."/>
            <person name="Ye F."/>
            <person name="Su P."/>
            <person name="Kiefer A.F."/>
            <person name="Nichols A."/>
            <person name="Cepeda A.J."/>
            <person name="Yan W."/>
            <person name="Fan B."/>
            <person name="Jiang Y."/>
            <person name="Adhikari A."/>
            <person name="Zheng C.-J."/>
            <person name="Schuster L."/>
            <person name="Cowan T.M."/>
            <person name="Smanski M.J."/>
            <person name="Chevrette M.G."/>
            <person name="De Carvalho L.P.S."/>
            <person name="Shen B."/>
        </authorList>
    </citation>
    <scope>NUCLEOTIDE SEQUENCE [LARGE SCALE GENOMIC DNA]</scope>
    <source>
        <strain evidence="2 3">NPDC079179</strain>
    </source>
</reference>
<protein>
    <recommendedName>
        <fullName evidence="1">Outer membrane channel protein CpnT-like N-terminal domain-containing protein</fullName>
    </recommendedName>
</protein>
<dbReference type="InterPro" id="IPR057746">
    <property type="entry name" value="CpnT-like_N"/>
</dbReference>
<feature type="domain" description="Outer membrane channel protein CpnT-like N-terminal" evidence="1">
    <location>
        <begin position="24"/>
        <end position="123"/>
    </location>
</feature>
<evidence type="ECO:0000259" key="1">
    <source>
        <dbReference type="Pfam" id="PF25547"/>
    </source>
</evidence>
<comment type="caution">
    <text evidence="2">The sequence shown here is derived from an EMBL/GenBank/DDBJ whole genome shotgun (WGS) entry which is preliminary data.</text>
</comment>
<dbReference type="Pfam" id="PF25547">
    <property type="entry name" value="WXG100_2"/>
    <property type="match status" value="1"/>
</dbReference>
<organism evidence="2 3">
    <name type="scientific">Kocuria salsicia</name>
    <dbReference type="NCBI Taxonomy" id="664639"/>
    <lineage>
        <taxon>Bacteria</taxon>
        <taxon>Bacillati</taxon>
        <taxon>Actinomycetota</taxon>
        <taxon>Actinomycetes</taxon>
        <taxon>Micrococcales</taxon>
        <taxon>Micrococcaceae</taxon>
        <taxon>Kocuria</taxon>
    </lineage>
</organism>
<dbReference type="RefSeq" id="WP_363784058.1">
    <property type="nucleotide sequence ID" value="NZ_JBFBLL010000002.1"/>
</dbReference>
<gene>
    <name evidence="2" type="ORF">AB0O96_04175</name>
</gene>
<evidence type="ECO:0000313" key="2">
    <source>
        <dbReference type="EMBL" id="MEV8157390.1"/>
    </source>
</evidence>
<dbReference type="InterPro" id="IPR036689">
    <property type="entry name" value="ESAT-6-like_sf"/>
</dbReference>
<evidence type="ECO:0000313" key="3">
    <source>
        <dbReference type="Proteomes" id="UP001553031"/>
    </source>
</evidence>
<proteinExistence type="predicted"/>